<gene>
    <name evidence="1" type="ORF">FNJ47_10010</name>
</gene>
<keyword evidence="2" id="KW-1185">Reference proteome</keyword>
<comment type="caution">
    <text evidence="1">The sequence shown here is derived from an EMBL/GenBank/DDBJ whole genome shotgun (WGS) entry which is preliminary data.</text>
</comment>
<proteinExistence type="predicted"/>
<organism evidence="1 2">
    <name type="scientific">Bradyrhizobium uaiense</name>
    <dbReference type="NCBI Taxonomy" id="2594946"/>
    <lineage>
        <taxon>Bacteria</taxon>
        <taxon>Pseudomonadati</taxon>
        <taxon>Pseudomonadota</taxon>
        <taxon>Alphaproteobacteria</taxon>
        <taxon>Hyphomicrobiales</taxon>
        <taxon>Nitrobacteraceae</taxon>
        <taxon>Bradyrhizobium</taxon>
    </lineage>
</organism>
<evidence type="ECO:0000313" key="1">
    <source>
        <dbReference type="EMBL" id="NEU96157.1"/>
    </source>
</evidence>
<dbReference type="Proteomes" id="UP000468531">
    <property type="component" value="Unassembled WGS sequence"/>
</dbReference>
<dbReference type="AlphaFoldDB" id="A0A6P1BCJ3"/>
<protein>
    <submittedName>
        <fullName evidence="1">Uncharacterized protein</fullName>
    </submittedName>
</protein>
<sequence>MTSIMLDAQQIQNAPAPVRLWLEQQISVVLGPVSVPGASSPRLVACTEAQAANLLNRIRQAPSAVEMFFGLAHPEISFGDPPVVTFRLLDLQRRAGLETITKLLECLDLINRTFAEMCDDPAARFCDFDAAGHCSILPATQGRIAALWKAIVAAERPGVLPIAAAE</sequence>
<dbReference type="EMBL" id="VKHP01000028">
    <property type="protein sequence ID" value="NEU96157.1"/>
    <property type="molecule type" value="Genomic_DNA"/>
</dbReference>
<dbReference type="RefSeq" id="WP_163152893.1">
    <property type="nucleotide sequence ID" value="NZ_VKHP01000028.1"/>
</dbReference>
<accession>A0A6P1BCJ3</accession>
<evidence type="ECO:0000313" key="2">
    <source>
        <dbReference type="Proteomes" id="UP000468531"/>
    </source>
</evidence>
<reference evidence="1 2" key="1">
    <citation type="journal article" date="2020" name="Arch. Microbiol.">
        <title>Bradyrhizobium uaiense sp. nov., a new highly efficient cowpea symbiont.</title>
        <authorList>
            <person name="Cabral Michel D."/>
            <person name="Azarias Guimaraes A."/>
            <person name="Martins da Costa E."/>
            <person name="Soares de Carvalho T."/>
            <person name="Balsanelli E."/>
            <person name="Willems A."/>
            <person name="Maltempi de Souza E."/>
            <person name="de Souza Moreira F.M."/>
        </authorList>
    </citation>
    <scope>NUCLEOTIDE SEQUENCE [LARGE SCALE GENOMIC DNA]</scope>
    <source>
        <strain evidence="1 2">UFLA 03-164</strain>
    </source>
</reference>
<name>A0A6P1BCJ3_9BRAD</name>